<dbReference type="CDD" id="cd02440">
    <property type="entry name" value="AdoMet_MTases"/>
    <property type="match status" value="1"/>
</dbReference>
<accession>A0ABP8EMR3</accession>
<dbReference type="Gene3D" id="3.10.290.10">
    <property type="entry name" value="RNA-binding S4 domain"/>
    <property type="match status" value="1"/>
</dbReference>
<dbReference type="RefSeq" id="WP_236863010.1">
    <property type="nucleotide sequence ID" value="NZ_BAABAZ010000012.1"/>
</dbReference>
<organism evidence="5 6">
    <name type="scientific">Brevibacterium daeguense</name>
    <dbReference type="NCBI Taxonomy" id="909936"/>
    <lineage>
        <taxon>Bacteria</taxon>
        <taxon>Bacillati</taxon>
        <taxon>Actinomycetota</taxon>
        <taxon>Actinomycetes</taxon>
        <taxon>Micrococcales</taxon>
        <taxon>Brevibacteriaceae</taxon>
        <taxon>Brevibacterium</taxon>
    </lineage>
</organism>
<dbReference type="InterPro" id="IPR029063">
    <property type="entry name" value="SAM-dependent_MTases_sf"/>
</dbReference>
<proteinExistence type="inferred from homology"/>
<dbReference type="EMBL" id="BAABAZ010000012">
    <property type="protein sequence ID" value="GAA4285210.1"/>
    <property type="molecule type" value="Genomic_DNA"/>
</dbReference>
<dbReference type="Pfam" id="PF01479">
    <property type="entry name" value="S4"/>
    <property type="match status" value="1"/>
</dbReference>
<dbReference type="Gene3D" id="3.40.50.150">
    <property type="entry name" value="Vaccinia Virus protein VP39"/>
    <property type="match status" value="1"/>
</dbReference>
<evidence type="ECO:0000256" key="1">
    <source>
        <dbReference type="ARBA" id="ARBA00022884"/>
    </source>
</evidence>
<dbReference type="InterPro" id="IPR036986">
    <property type="entry name" value="S4_RNA-bd_sf"/>
</dbReference>
<protein>
    <submittedName>
        <fullName evidence="5">TlyA family RNA methyltransferase</fullName>
    </submittedName>
</protein>
<feature type="domain" description="RNA-binding S4" evidence="4">
    <location>
        <begin position="2"/>
        <end position="63"/>
    </location>
</feature>
<dbReference type="CDD" id="cd00165">
    <property type="entry name" value="S4"/>
    <property type="match status" value="1"/>
</dbReference>
<keyword evidence="6" id="KW-1185">Reference proteome</keyword>
<gene>
    <name evidence="5" type="ORF">GCM10022261_27410</name>
</gene>
<dbReference type="SUPFAM" id="SSF55174">
    <property type="entry name" value="Alpha-L RNA-binding motif"/>
    <property type="match status" value="1"/>
</dbReference>
<evidence type="ECO:0000313" key="6">
    <source>
        <dbReference type="Proteomes" id="UP001501586"/>
    </source>
</evidence>
<evidence type="ECO:0000259" key="4">
    <source>
        <dbReference type="SMART" id="SM00363"/>
    </source>
</evidence>
<dbReference type="PANTHER" id="PTHR32319">
    <property type="entry name" value="BACTERIAL HEMOLYSIN-LIKE PROTEIN"/>
    <property type="match status" value="1"/>
</dbReference>
<evidence type="ECO:0000313" key="5">
    <source>
        <dbReference type="EMBL" id="GAA4285210.1"/>
    </source>
</evidence>
<comment type="similarity">
    <text evidence="2">Belongs to the TlyA family.</text>
</comment>
<dbReference type="SUPFAM" id="SSF53335">
    <property type="entry name" value="S-adenosyl-L-methionine-dependent methyltransferases"/>
    <property type="match status" value="1"/>
</dbReference>
<evidence type="ECO:0000256" key="2">
    <source>
        <dbReference type="ARBA" id="ARBA00029460"/>
    </source>
</evidence>
<dbReference type="GO" id="GO:0032259">
    <property type="term" value="P:methylation"/>
    <property type="evidence" value="ECO:0007669"/>
    <property type="project" value="UniProtKB-KW"/>
</dbReference>
<sequence>MTRLDVALVERGLVRSRNRAVREIAAGRVAVNGSTARKASVRVAPDDVLELTSADPWVARSAHKLLGALGDFGLTDFPAGLVCLDAGASTGGFTQVLLEHGARHVYAVDVGRDQLAPELAGDARVTDLSGHNLRELEPAWFSGPRPIDLVVADVSFISLTLLLDRLLTTTRPGGLLLLMVKPQFELTRSALDKHGVVTRAVDRAEAVVSVVSAVAGAGGQLFGWTPSRLPGPSGNREYFLGVRRAGSVGSGPAPVDPTALMTHVRAQISQEES</sequence>
<reference evidence="6" key="1">
    <citation type="journal article" date="2019" name="Int. J. Syst. Evol. Microbiol.">
        <title>The Global Catalogue of Microorganisms (GCM) 10K type strain sequencing project: providing services to taxonomists for standard genome sequencing and annotation.</title>
        <authorList>
            <consortium name="The Broad Institute Genomics Platform"/>
            <consortium name="The Broad Institute Genome Sequencing Center for Infectious Disease"/>
            <person name="Wu L."/>
            <person name="Ma J."/>
        </authorList>
    </citation>
    <scope>NUCLEOTIDE SEQUENCE [LARGE SCALE GENOMIC DNA]</scope>
    <source>
        <strain evidence="6">JCM 17458</strain>
    </source>
</reference>
<dbReference type="PANTHER" id="PTHR32319:SF0">
    <property type="entry name" value="BACTERIAL HEMOLYSIN-LIKE PROTEIN"/>
    <property type="match status" value="1"/>
</dbReference>
<dbReference type="GO" id="GO:0008168">
    <property type="term" value="F:methyltransferase activity"/>
    <property type="evidence" value="ECO:0007669"/>
    <property type="project" value="UniProtKB-KW"/>
</dbReference>
<dbReference type="InterPro" id="IPR002942">
    <property type="entry name" value="S4_RNA-bd"/>
</dbReference>
<name>A0ABP8EMR3_9MICO</name>
<comment type="caution">
    <text evidence="5">The sequence shown here is derived from an EMBL/GenBank/DDBJ whole genome shotgun (WGS) entry which is preliminary data.</text>
</comment>
<evidence type="ECO:0000256" key="3">
    <source>
        <dbReference type="PROSITE-ProRule" id="PRU00182"/>
    </source>
</evidence>
<keyword evidence="1 3" id="KW-0694">RNA-binding</keyword>
<keyword evidence="5" id="KW-0808">Transferase</keyword>
<dbReference type="InterPro" id="IPR002877">
    <property type="entry name" value="RNA_MeTrfase_FtsJ_dom"/>
</dbReference>
<dbReference type="Proteomes" id="UP001501586">
    <property type="component" value="Unassembled WGS sequence"/>
</dbReference>
<dbReference type="Pfam" id="PF01728">
    <property type="entry name" value="FtsJ"/>
    <property type="match status" value="1"/>
</dbReference>
<dbReference type="InterPro" id="IPR047048">
    <property type="entry name" value="TlyA"/>
</dbReference>
<keyword evidence="5" id="KW-0489">Methyltransferase</keyword>
<dbReference type="PROSITE" id="PS50889">
    <property type="entry name" value="S4"/>
    <property type="match status" value="1"/>
</dbReference>
<dbReference type="SMART" id="SM00363">
    <property type="entry name" value="S4"/>
    <property type="match status" value="1"/>
</dbReference>